<proteinExistence type="predicted"/>
<evidence type="ECO:0000313" key="2">
    <source>
        <dbReference type="Proteomes" id="UP001498935"/>
    </source>
</evidence>
<dbReference type="Proteomes" id="UP001498935">
    <property type="component" value="Unassembled WGS sequence"/>
</dbReference>
<accession>A0ABP9U6M0</accession>
<name>A0ABP9U6M0_9MICO</name>
<organism evidence="1 2">
    <name type="scientific">Brevibacterium ammoniilyticum</name>
    <dbReference type="NCBI Taxonomy" id="1046555"/>
    <lineage>
        <taxon>Bacteria</taxon>
        <taxon>Bacillati</taxon>
        <taxon>Actinomycetota</taxon>
        <taxon>Actinomycetes</taxon>
        <taxon>Micrococcales</taxon>
        <taxon>Brevibacteriaceae</taxon>
        <taxon>Brevibacterium</taxon>
    </lineage>
</organism>
<comment type="caution">
    <text evidence="1">The sequence shown here is derived from an EMBL/GenBank/DDBJ whole genome shotgun (WGS) entry which is preliminary data.</text>
</comment>
<evidence type="ECO:0000313" key="1">
    <source>
        <dbReference type="EMBL" id="GAA5340925.1"/>
    </source>
</evidence>
<sequence>MPIAPVISVAEFITAPIVPADPSGTAVIVRRVPATNIGPIVNAEATRSGRTSHWGFPGCYFW</sequence>
<keyword evidence="2" id="KW-1185">Reference proteome</keyword>
<gene>
    <name evidence="1" type="ORF">KACC15558_19650</name>
</gene>
<dbReference type="EMBL" id="BAABNP010000007">
    <property type="protein sequence ID" value="GAA5340925.1"/>
    <property type="molecule type" value="Genomic_DNA"/>
</dbReference>
<protein>
    <submittedName>
        <fullName evidence="1">Uncharacterized protein</fullName>
    </submittedName>
</protein>
<reference evidence="1 2" key="1">
    <citation type="submission" date="2024-02" db="EMBL/GenBank/DDBJ databases">
        <title>Characterization of antibiotic resistant novel bacterial strains and their environmental applications.</title>
        <authorList>
            <person name="Manzoor S."/>
            <person name="Abbas S."/>
            <person name="Arshad M."/>
            <person name="Li W.J."/>
            <person name="Ahmed I."/>
        </authorList>
    </citation>
    <scope>NUCLEOTIDE SEQUENCE [LARGE SCALE GENOMIC DNA]</scope>
    <source>
        <strain evidence="1 2">KACC 15558</strain>
    </source>
</reference>